<accession>A0A931CUY2</accession>
<keyword evidence="3" id="KW-0808">Transferase</keyword>
<dbReference type="InterPro" id="IPR003362">
    <property type="entry name" value="Bact_transf"/>
</dbReference>
<dbReference type="Pfam" id="PF02397">
    <property type="entry name" value="Bac_transf"/>
    <property type="match status" value="1"/>
</dbReference>
<proteinExistence type="inferred from homology"/>
<comment type="caution">
    <text evidence="3">The sequence shown here is derived from an EMBL/GenBank/DDBJ whole genome shotgun (WGS) entry which is preliminary data.</text>
</comment>
<dbReference type="PANTHER" id="PTHR30576:SF8">
    <property type="entry name" value="UNDECAPRENYL-PHOSPHATE GALACTOSE PHOSPHOTRANSFERASE"/>
    <property type="match status" value="1"/>
</dbReference>
<evidence type="ECO:0000256" key="1">
    <source>
        <dbReference type="ARBA" id="ARBA00006464"/>
    </source>
</evidence>
<comment type="similarity">
    <text evidence="1">Belongs to the bacterial sugar transferase family.</text>
</comment>
<keyword evidence="4" id="KW-1185">Reference proteome</keyword>
<dbReference type="RefSeq" id="WP_196474069.1">
    <property type="nucleotide sequence ID" value="NZ_JACFYX020000004.1"/>
</dbReference>
<feature type="domain" description="Bacterial sugar transferase" evidence="2">
    <location>
        <begin position="4"/>
        <end position="178"/>
    </location>
</feature>
<dbReference type="GO" id="GO:0016780">
    <property type="term" value="F:phosphotransferase activity, for other substituted phosphate groups"/>
    <property type="evidence" value="ECO:0007669"/>
    <property type="project" value="TreeGrafter"/>
</dbReference>
<dbReference type="AlphaFoldDB" id="A0A931CUY2"/>
<reference evidence="3" key="1">
    <citation type="submission" date="2020-07" db="EMBL/GenBank/DDBJ databases">
        <title>Pseudomonas chaetoceroseae sp. nov., a new member of the Pseudomonas oleovorans group isolated from a culture of Chaetoceros calcitrans.</title>
        <authorList>
            <person name="Girard L."/>
            <person name="Lood C."/>
            <person name="De Mot R."/>
            <person name="Baudart J."/>
        </authorList>
    </citation>
    <scope>NUCLEOTIDE SEQUENCE</scope>
    <source>
        <strain evidence="3">536</strain>
    </source>
</reference>
<gene>
    <name evidence="3" type="ORF">H3221_04700</name>
</gene>
<dbReference type="PANTHER" id="PTHR30576">
    <property type="entry name" value="COLANIC BIOSYNTHESIS UDP-GLUCOSE LIPID CARRIER TRANSFERASE"/>
    <property type="match status" value="1"/>
</dbReference>
<evidence type="ECO:0000313" key="3">
    <source>
        <dbReference type="EMBL" id="MBG0834411.1"/>
    </source>
</evidence>
<evidence type="ECO:0000259" key="2">
    <source>
        <dbReference type="Pfam" id="PF02397"/>
    </source>
</evidence>
<protein>
    <submittedName>
        <fullName evidence="3">Sugar transferase</fullName>
    </submittedName>
</protein>
<sequence>MRLKRLFDIVCSALALLLLWPLLLALFILIRVYLGSPALFRQQRPGLHGRPFMMVKFRTMLDAVDGNGDPLPDELRLTRFGRFLRGTSLDELPELWNVLKGEMSLVGPRPLLMEYLPLYSAEQARRHDVRPGITGWAQVNGRNALSWSEKFDLDIWYVKNQSFWLDFRILLLTVRKVFVREGISAEGQATMSRFTGDDK</sequence>
<evidence type="ECO:0000313" key="4">
    <source>
        <dbReference type="Proteomes" id="UP000596932"/>
    </source>
</evidence>
<organism evidence="3 4">
    <name type="scientific">Pseudomonas chaetocerotis</name>
    <dbReference type="NCBI Taxonomy" id="2758695"/>
    <lineage>
        <taxon>Bacteria</taxon>
        <taxon>Pseudomonadati</taxon>
        <taxon>Pseudomonadota</taxon>
        <taxon>Gammaproteobacteria</taxon>
        <taxon>Pseudomonadales</taxon>
        <taxon>Pseudomonadaceae</taxon>
        <taxon>Pseudomonas</taxon>
    </lineage>
</organism>
<dbReference type="EMBL" id="JACFYX010000003">
    <property type="protein sequence ID" value="MBG0834411.1"/>
    <property type="molecule type" value="Genomic_DNA"/>
</dbReference>
<name>A0A931CUY2_9PSED</name>
<dbReference type="Proteomes" id="UP000596932">
    <property type="component" value="Unassembled WGS sequence"/>
</dbReference>